<dbReference type="PROSITE" id="PS50143">
    <property type="entry name" value="BIR_REPEAT_2"/>
    <property type="match status" value="1"/>
</dbReference>
<dbReference type="Proteomes" id="UP000694843">
    <property type="component" value="Unplaced"/>
</dbReference>
<gene>
    <name evidence="4" type="primary">LOC108674921</name>
</gene>
<dbReference type="CTD" id="42077"/>
<proteinExistence type="predicted"/>
<evidence type="ECO:0000256" key="1">
    <source>
        <dbReference type="ARBA" id="ARBA00022723"/>
    </source>
</evidence>
<evidence type="ECO:0000313" key="3">
    <source>
        <dbReference type="Proteomes" id="UP000694843"/>
    </source>
</evidence>
<dbReference type="SMART" id="SM00238">
    <property type="entry name" value="BIR"/>
    <property type="match status" value="1"/>
</dbReference>
<dbReference type="GeneID" id="108674921"/>
<keyword evidence="3" id="KW-1185">Reference proteome</keyword>
<dbReference type="KEGG" id="hazt:108674921"/>
<organism evidence="3 4">
    <name type="scientific">Hyalella azteca</name>
    <name type="common">Amphipod</name>
    <dbReference type="NCBI Taxonomy" id="294128"/>
    <lineage>
        <taxon>Eukaryota</taxon>
        <taxon>Metazoa</taxon>
        <taxon>Ecdysozoa</taxon>
        <taxon>Arthropoda</taxon>
        <taxon>Crustacea</taxon>
        <taxon>Multicrustacea</taxon>
        <taxon>Malacostraca</taxon>
        <taxon>Eumalacostraca</taxon>
        <taxon>Peracarida</taxon>
        <taxon>Amphipoda</taxon>
        <taxon>Senticaudata</taxon>
        <taxon>Talitrida</taxon>
        <taxon>Talitroidea</taxon>
        <taxon>Hyalellidae</taxon>
        <taxon>Hyalella</taxon>
    </lineage>
</organism>
<dbReference type="PANTHER" id="PTHR46771">
    <property type="entry name" value="DETERIN"/>
    <property type="match status" value="1"/>
</dbReference>
<dbReference type="OrthoDB" id="6415325at2759"/>
<sequence length="134" mass="15648">MDKSEELSLFFEKNRLKTFKNWPFKLPSACTKEKMAAAGFYFAGSKSEPDLACCFVCLKELDGWEEEDDPWEEHSRRGECDFIKLNKTEEEMTVMELFDLLVKRRLNQMKIASSKKIKALETLGQGYEEDLRNS</sequence>
<evidence type="ECO:0000256" key="2">
    <source>
        <dbReference type="ARBA" id="ARBA00022833"/>
    </source>
</evidence>
<name>A0A8B7NXB8_HYAAZ</name>
<evidence type="ECO:0000313" key="4">
    <source>
        <dbReference type="RefSeq" id="XP_018018392.1"/>
    </source>
</evidence>
<dbReference type="RefSeq" id="XP_018018392.1">
    <property type="nucleotide sequence ID" value="XM_018162903.2"/>
</dbReference>
<dbReference type="SUPFAM" id="SSF57924">
    <property type="entry name" value="Inhibitor of apoptosis (IAP) repeat"/>
    <property type="match status" value="1"/>
</dbReference>
<keyword evidence="1" id="KW-0479">Metal-binding</keyword>
<dbReference type="Gene3D" id="1.10.1170.10">
    <property type="entry name" value="Inhibitor Of Apoptosis Protein (2mihbC-IAP-1), Chain A"/>
    <property type="match status" value="1"/>
</dbReference>
<dbReference type="AlphaFoldDB" id="A0A8B7NXB8"/>
<dbReference type="OMA" id="RSHTKNC"/>
<dbReference type="Pfam" id="PF00653">
    <property type="entry name" value="BIR"/>
    <property type="match status" value="1"/>
</dbReference>
<keyword evidence="2" id="KW-0862">Zinc</keyword>
<dbReference type="GO" id="GO:0046872">
    <property type="term" value="F:metal ion binding"/>
    <property type="evidence" value="ECO:0007669"/>
    <property type="project" value="UniProtKB-KW"/>
</dbReference>
<dbReference type="InterPro" id="IPR001370">
    <property type="entry name" value="BIR_rpt"/>
</dbReference>
<dbReference type="PANTHER" id="PTHR46771:SF5">
    <property type="entry name" value="DETERIN"/>
    <property type="match status" value="1"/>
</dbReference>
<dbReference type="InterPro" id="IPR051190">
    <property type="entry name" value="Baculoviral_IAP"/>
</dbReference>
<accession>A0A8B7NXB8</accession>
<protein>
    <submittedName>
        <fullName evidence="4">Baculoviral IAP repeat-containing protein 5 isoform X1</fullName>
    </submittedName>
</protein>
<reference evidence="4" key="1">
    <citation type="submission" date="2025-08" db="UniProtKB">
        <authorList>
            <consortium name="RefSeq"/>
        </authorList>
    </citation>
    <scope>IDENTIFICATION</scope>
    <source>
        <tissue evidence="4">Whole organism</tissue>
    </source>
</reference>